<name>A0A7H2BF25_9MICC</name>
<dbReference type="Pfam" id="PF13508">
    <property type="entry name" value="Acetyltransf_7"/>
    <property type="match status" value="1"/>
</dbReference>
<dbReference type="KEGG" id="rter:IDM49_03080"/>
<dbReference type="PANTHER" id="PTHR42791:SF1">
    <property type="entry name" value="N-ACETYLTRANSFERASE DOMAIN-CONTAINING PROTEIN"/>
    <property type="match status" value="1"/>
</dbReference>
<dbReference type="AlphaFoldDB" id="A0A7H2BF25"/>
<dbReference type="EMBL" id="CP061539">
    <property type="protein sequence ID" value="QNV38271.1"/>
    <property type="molecule type" value="Genomic_DNA"/>
</dbReference>
<organism evidence="2 3">
    <name type="scientific">Rothia terrae</name>
    <dbReference type="NCBI Taxonomy" id="396015"/>
    <lineage>
        <taxon>Bacteria</taxon>
        <taxon>Bacillati</taxon>
        <taxon>Actinomycetota</taxon>
        <taxon>Actinomycetes</taxon>
        <taxon>Micrococcales</taxon>
        <taxon>Micrococcaceae</taxon>
        <taxon>Rothia</taxon>
    </lineage>
</organism>
<evidence type="ECO:0000313" key="2">
    <source>
        <dbReference type="EMBL" id="QNV38271.1"/>
    </source>
</evidence>
<dbReference type="GeneID" id="96623209"/>
<dbReference type="InterPro" id="IPR052523">
    <property type="entry name" value="Trichothecene_AcTrans"/>
</dbReference>
<accession>A0A7H2BF25</accession>
<sequence>MSEQIIIRQATKADLPGAVEALVDAFKKDPVMSRALGGQMRIRRLRALFTFQIEHHFAQEEYGIIDVAVDDQGTVLGAALWESPERKNDLMKDLHSARGYAKALKLGLARAALVEVGLLRARPVFTHWYLYCVGVHGSARGKGVGGALLEYRCQQLGEYPAYLEASNYDAAALYRRHGFIEMGGFGKLSNAVLGMWRPSPVSVIDKNRGKR</sequence>
<feature type="domain" description="N-acetyltransferase" evidence="1">
    <location>
        <begin position="62"/>
        <end position="200"/>
    </location>
</feature>
<dbReference type="Gene3D" id="3.40.630.30">
    <property type="match status" value="1"/>
</dbReference>
<reference evidence="2 3" key="1">
    <citation type="submission" date="2020-09" db="EMBL/GenBank/DDBJ databases">
        <title>Investigation of environmental microbes.</title>
        <authorList>
            <person name="Ou Y."/>
            <person name="Kang Q."/>
        </authorList>
    </citation>
    <scope>NUCLEOTIDE SEQUENCE [LARGE SCALE GENOMIC DNA]</scope>
    <source>
        <strain evidence="2 3">KJZ-14</strain>
    </source>
</reference>
<protein>
    <submittedName>
        <fullName evidence="2">GNAT family N-acetyltransferase</fullName>
    </submittedName>
</protein>
<dbReference type="PROSITE" id="PS51186">
    <property type="entry name" value="GNAT"/>
    <property type="match status" value="1"/>
</dbReference>
<dbReference type="RefSeq" id="WP_190724990.1">
    <property type="nucleotide sequence ID" value="NZ_CP061539.1"/>
</dbReference>
<dbReference type="SUPFAM" id="SSF55729">
    <property type="entry name" value="Acyl-CoA N-acyltransferases (Nat)"/>
    <property type="match status" value="1"/>
</dbReference>
<keyword evidence="2" id="KW-0808">Transferase</keyword>
<dbReference type="InterPro" id="IPR016181">
    <property type="entry name" value="Acyl_CoA_acyltransferase"/>
</dbReference>
<evidence type="ECO:0000313" key="3">
    <source>
        <dbReference type="Proteomes" id="UP000516404"/>
    </source>
</evidence>
<dbReference type="PANTHER" id="PTHR42791">
    <property type="entry name" value="GNAT FAMILY ACETYLTRANSFERASE"/>
    <property type="match status" value="1"/>
</dbReference>
<dbReference type="GO" id="GO:0016747">
    <property type="term" value="F:acyltransferase activity, transferring groups other than amino-acyl groups"/>
    <property type="evidence" value="ECO:0007669"/>
    <property type="project" value="InterPro"/>
</dbReference>
<dbReference type="Proteomes" id="UP000516404">
    <property type="component" value="Chromosome"/>
</dbReference>
<dbReference type="InterPro" id="IPR000182">
    <property type="entry name" value="GNAT_dom"/>
</dbReference>
<evidence type="ECO:0000259" key="1">
    <source>
        <dbReference type="PROSITE" id="PS51186"/>
    </source>
</evidence>
<proteinExistence type="predicted"/>
<gene>
    <name evidence="2" type="ORF">IDM49_03080</name>
</gene>
<keyword evidence="3" id="KW-1185">Reference proteome</keyword>
<dbReference type="CDD" id="cd04301">
    <property type="entry name" value="NAT_SF"/>
    <property type="match status" value="1"/>
</dbReference>